<evidence type="ECO:0000259" key="2">
    <source>
        <dbReference type="PROSITE" id="PS50837"/>
    </source>
</evidence>
<accession>A0ABR3JFK1</accession>
<dbReference type="Gene3D" id="3.40.50.300">
    <property type="entry name" value="P-loop containing nucleotide triphosphate hydrolases"/>
    <property type="match status" value="1"/>
</dbReference>
<dbReference type="Pfam" id="PF24883">
    <property type="entry name" value="NPHP3_N"/>
    <property type="match status" value="1"/>
</dbReference>
<reference evidence="4" key="1">
    <citation type="submission" date="2024-06" db="EMBL/GenBank/DDBJ databases">
        <title>Multi-omics analyses provide insights into the biosynthesis of the anticancer antibiotic pleurotin in Hohenbuehelia grisea.</title>
        <authorList>
            <person name="Weaver J.A."/>
            <person name="Alberti F."/>
        </authorList>
    </citation>
    <scope>NUCLEOTIDE SEQUENCE [LARGE SCALE GENOMIC DNA]</scope>
    <source>
        <strain evidence="4">T-177</strain>
    </source>
</reference>
<dbReference type="PANTHER" id="PTHR10039">
    <property type="entry name" value="AMELOGENIN"/>
    <property type="match status" value="1"/>
</dbReference>
<name>A0ABR3JFK1_9AGAR</name>
<comment type="caution">
    <text evidence="3">The sequence shown here is derived from an EMBL/GenBank/DDBJ whole genome shotgun (WGS) entry which is preliminary data.</text>
</comment>
<dbReference type="Proteomes" id="UP001556367">
    <property type="component" value="Unassembled WGS sequence"/>
</dbReference>
<evidence type="ECO:0000313" key="4">
    <source>
        <dbReference type="Proteomes" id="UP001556367"/>
    </source>
</evidence>
<evidence type="ECO:0000256" key="1">
    <source>
        <dbReference type="ARBA" id="ARBA00022737"/>
    </source>
</evidence>
<evidence type="ECO:0000313" key="3">
    <source>
        <dbReference type="EMBL" id="KAL0954240.1"/>
    </source>
</evidence>
<protein>
    <recommendedName>
        <fullName evidence="2">NACHT domain-containing protein</fullName>
    </recommendedName>
</protein>
<proteinExistence type="predicted"/>
<organism evidence="3 4">
    <name type="scientific">Hohenbuehelia grisea</name>
    <dbReference type="NCBI Taxonomy" id="104357"/>
    <lineage>
        <taxon>Eukaryota</taxon>
        <taxon>Fungi</taxon>
        <taxon>Dikarya</taxon>
        <taxon>Basidiomycota</taxon>
        <taxon>Agaricomycotina</taxon>
        <taxon>Agaricomycetes</taxon>
        <taxon>Agaricomycetidae</taxon>
        <taxon>Agaricales</taxon>
        <taxon>Pleurotineae</taxon>
        <taxon>Pleurotaceae</taxon>
        <taxon>Hohenbuehelia</taxon>
    </lineage>
</organism>
<dbReference type="PROSITE" id="PS50837">
    <property type="entry name" value="NACHT"/>
    <property type="match status" value="1"/>
</dbReference>
<feature type="domain" description="NACHT" evidence="2">
    <location>
        <begin position="194"/>
        <end position="341"/>
    </location>
</feature>
<keyword evidence="4" id="KW-1185">Reference proteome</keyword>
<dbReference type="InterPro" id="IPR056884">
    <property type="entry name" value="NPHP3-like_N"/>
</dbReference>
<dbReference type="InterPro" id="IPR027417">
    <property type="entry name" value="P-loop_NTPase"/>
</dbReference>
<dbReference type="PANTHER" id="PTHR10039:SF17">
    <property type="entry name" value="FUNGAL STAND N-TERMINAL GOODBYE DOMAIN-CONTAINING PROTEIN-RELATED"/>
    <property type="match status" value="1"/>
</dbReference>
<sequence>MVFIDSDNFKKLFRGFFGRLKTSKDDTSTVLSADNAKYRTIVQEGEGSRPMTAASPNVIDGHLSRPVPSIGVSSSTTVGLMNVRSPSTSPSTNPPSLPLGLDAHHNHGVCNINTGLGAQYVNSGAGQLFNVHGNQYNYHSHGHYNVLRDLKHAELAPYNADRAERSVATCLPGTRVGILANIKEWLENMDSSERVLWLKGSLGIGKTALAATIAQYAHDNGILAANFFFSRYDRTLRDPRLLFPTIAYQLAHHIPAMRPAIVDAVMATGDLAHVRPQSQFDALVRRTVQAIQHSERPLLFVFDGIDEFEDGIGSYQDIMHLFITELAQLSPNVRILVTSRPEPYIDVIMTTAHCCKVIDLDFNDEAYHDVEKYLRDGLGKIPEALCLWKSSDGQWFSEDQLTRLCRLAGASFVYASTALRFVADPIARDPHSQLLMLLESPSTSSLSHLDHMYLIVLQRAFPPDTEEAKLERLRAFLAILCFNHFCPTSLNVYVACLGCGPQALDTLLSSLHSIILVRRGKVQYYHSSLEDFLLDRCPDFRFRLTHSAYHAKFGHQSIEILDSYWGSKVIDETSISQPEFQFMHNWEPRDYVNEYIGCLWAAHISRVDPNDGNLVGLVRSFLQSVTFVGWLYQAIHCYWHPMSDLQTLCEWNCTLKGPVLAAMQRYPHIWKACQTDESGFAEFAGVVGLNTKETGGAFIEDKDMEQVDQCQCRRRCDLHVGYRR</sequence>
<keyword evidence="1" id="KW-0677">Repeat</keyword>
<dbReference type="EMBL" id="JASNQZ010000008">
    <property type="protein sequence ID" value="KAL0954240.1"/>
    <property type="molecule type" value="Genomic_DNA"/>
</dbReference>
<dbReference type="SUPFAM" id="SSF52540">
    <property type="entry name" value="P-loop containing nucleoside triphosphate hydrolases"/>
    <property type="match status" value="1"/>
</dbReference>
<dbReference type="InterPro" id="IPR007111">
    <property type="entry name" value="NACHT_NTPase"/>
</dbReference>
<gene>
    <name evidence="3" type="ORF">HGRIS_005368</name>
</gene>